<keyword evidence="3" id="KW-1185">Reference proteome</keyword>
<protein>
    <submittedName>
        <fullName evidence="2">Uncharacterized protein</fullName>
    </submittedName>
</protein>
<evidence type="ECO:0000256" key="1">
    <source>
        <dbReference type="SAM" id="MobiDB-lite"/>
    </source>
</evidence>
<feature type="compositionally biased region" description="Basic and acidic residues" evidence="1">
    <location>
        <begin position="118"/>
        <end position="132"/>
    </location>
</feature>
<reference evidence="3" key="1">
    <citation type="submission" date="2016-10" db="EMBL/GenBank/DDBJ databases">
        <authorList>
            <person name="Varghese N."/>
            <person name="Submissions S."/>
        </authorList>
    </citation>
    <scope>NUCLEOTIDE SEQUENCE [LARGE SCALE GENOMIC DNA]</scope>
    <source>
        <strain evidence="3">B4,CECT 8067,JCM 17497</strain>
    </source>
</reference>
<evidence type="ECO:0000313" key="2">
    <source>
        <dbReference type="EMBL" id="SDK07183.1"/>
    </source>
</evidence>
<accession>A0A1G8YWL0</accession>
<dbReference type="InterPro" id="IPR006311">
    <property type="entry name" value="TAT_signal"/>
</dbReference>
<feature type="region of interest" description="Disordered" evidence="1">
    <location>
        <begin position="114"/>
        <end position="140"/>
    </location>
</feature>
<organism evidence="2 3">
    <name type="scientific">Natronorubrum texcoconense</name>
    <dbReference type="NCBI Taxonomy" id="1095776"/>
    <lineage>
        <taxon>Archaea</taxon>
        <taxon>Methanobacteriati</taxon>
        <taxon>Methanobacteriota</taxon>
        <taxon>Stenosarchaea group</taxon>
        <taxon>Halobacteria</taxon>
        <taxon>Halobacteriales</taxon>
        <taxon>Natrialbaceae</taxon>
        <taxon>Natronorubrum</taxon>
    </lineage>
</organism>
<dbReference type="OrthoDB" id="205932at2157"/>
<gene>
    <name evidence="2" type="ORF">SAMN04515672_2330</name>
</gene>
<dbReference type="EMBL" id="FNFE01000002">
    <property type="protein sequence ID" value="SDK07183.1"/>
    <property type="molecule type" value="Genomic_DNA"/>
</dbReference>
<sequence>MSQRQQTTRRTVLRTLGSLSAVTLTTSAVAGARSDRDTAQSESVAATADDGCDVNQYIGVVDRIVDGEHVVILLEDDGELVDQHVAPRSELEDVDESDILLVVIKDDELLVAQQLPKRPGESMPESRNRRSASDPAEDLS</sequence>
<proteinExistence type="predicted"/>
<dbReference type="AlphaFoldDB" id="A0A1G8YWL0"/>
<dbReference type="PROSITE" id="PS51318">
    <property type="entry name" value="TAT"/>
    <property type="match status" value="1"/>
</dbReference>
<name>A0A1G8YWL0_9EURY</name>
<dbReference type="RefSeq" id="WP_090306030.1">
    <property type="nucleotide sequence ID" value="NZ_FNFE01000002.1"/>
</dbReference>
<evidence type="ECO:0000313" key="3">
    <source>
        <dbReference type="Proteomes" id="UP000198882"/>
    </source>
</evidence>
<dbReference type="Proteomes" id="UP000198882">
    <property type="component" value="Unassembled WGS sequence"/>
</dbReference>